<proteinExistence type="predicted"/>
<dbReference type="InterPro" id="IPR050194">
    <property type="entry name" value="Glycosyltransferase_grp1"/>
</dbReference>
<evidence type="ECO:0008006" key="5">
    <source>
        <dbReference type="Google" id="ProtNLM"/>
    </source>
</evidence>
<dbReference type="InterPro" id="IPR028098">
    <property type="entry name" value="Glyco_trans_4-like_N"/>
</dbReference>
<evidence type="ECO:0000259" key="2">
    <source>
        <dbReference type="Pfam" id="PF13439"/>
    </source>
</evidence>
<name>A0A1F5IM82_9BACT</name>
<evidence type="ECO:0000313" key="3">
    <source>
        <dbReference type="EMBL" id="OGE17481.1"/>
    </source>
</evidence>
<dbReference type="SUPFAM" id="SSF53756">
    <property type="entry name" value="UDP-Glycosyltransferase/glycogen phosphorylase"/>
    <property type="match status" value="1"/>
</dbReference>
<dbReference type="Proteomes" id="UP000178457">
    <property type="component" value="Unassembled WGS sequence"/>
</dbReference>
<dbReference type="PANTHER" id="PTHR45947">
    <property type="entry name" value="SULFOQUINOVOSYL TRANSFERASE SQD2"/>
    <property type="match status" value="1"/>
</dbReference>
<gene>
    <name evidence="3" type="ORF">A2858_01060</name>
</gene>
<dbReference type="Gene3D" id="3.40.50.2000">
    <property type="entry name" value="Glycogen Phosphorylase B"/>
    <property type="match status" value="2"/>
</dbReference>
<dbReference type="GO" id="GO:0016757">
    <property type="term" value="F:glycosyltransferase activity"/>
    <property type="evidence" value="ECO:0007669"/>
    <property type="project" value="InterPro"/>
</dbReference>
<organism evidence="3 4">
    <name type="scientific">Candidatus Daviesbacteria bacterium RIFCSPHIGHO2_01_FULL_36_37</name>
    <dbReference type="NCBI Taxonomy" id="1797758"/>
    <lineage>
        <taxon>Bacteria</taxon>
        <taxon>Candidatus Daviesiibacteriota</taxon>
    </lineage>
</organism>
<accession>A0A1F5IM82</accession>
<dbReference type="AlphaFoldDB" id="A0A1F5IM82"/>
<evidence type="ECO:0000259" key="1">
    <source>
        <dbReference type="Pfam" id="PF00534"/>
    </source>
</evidence>
<sequence>MRVALVHDDLVQWGGAERVLYALTELFPNAPIYTSVFDRSNKRLHNLFKDKDIRTSFMQKIPGWKYLYKSLMPVYPIAFEQFDFSNFDLVVSHTTRFAKCIITKPETKHVSLMHTPPRFLWNYSGVTYNKFLNFLFGFLRILDRISAIRVDEIISCSNNAQKRVRKNYDVETKVIQPFVEKERFLNKDPFNGGYYLIISRLNDYKKIDLAINVFNKNGNRLRIVGKGPMEERLKEMAQENIDFLGNVSEKLLNEVILGCKAMIILAEEDFGLTSLEAQAAGKGVIAYKKGGVLETVINGETGILFNEQTEKALEEALNKFEKSNFSKQKCMMNARNFSREKFDHLVLTHCINSINV</sequence>
<dbReference type="Pfam" id="PF13439">
    <property type="entry name" value="Glyco_transf_4"/>
    <property type="match status" value="1"/>
</dbReference>
<dbReference type="EMBL" id="MFCL01000004">
    <property type="protein sequence ID" value="OGE17481.1"/>
    <property type="molecule type" value="Genomic_DNA"/>
</dbReference>
<dbReference type="STRING" id="1797758.A2858_01060"/>
<feature type="domain" description="Glycosyl transferase family 1" evidence="1">
    <location>
        <begin position="192"/>
        <end position="336"/>
    </location>
</feature>
<feature type="domain" description="Glycosyltransferase subfamily 4-like N-terminal" evidence="2">
    <location>
        <begin position="13"/>
        <end position="183"/>
    </location>
</feature>
<comment type="caution">
    <text evidence="3">The sequence shown here is derived from an EMBL/GenBank/DDBJ whole genome shotgun (WGS) entry which is preliminary data.</text>
</comment>
<dbReference type="PANTHER" id="PTHR45947:SF3">
    <property type="entry name" value="SULFOQUINOVOSYL TRANSFERASE SQD2"/>
    <property type="match status" value="1"/>
</dbReference>
<protein>
    <recommendedName>
        <fullName evidence="5">Glycosyl transferase family 1 domain-containing protein</fullName>
    </recommendedName>
</protein>
<dbReference type="Pfam" id="PF00534">
    <property type="entry name" value="Glycos_transf_1"/>
    <property type="match status" value="1"/>
</dbReference>
<dbReference type="InterPro" id="IPR001296">
    <property type="entry name" value="Glyco_trans_1"/>
</dbReference>
<reference evidence="3 4" key="1">
    <citation type="journal article" date="2016" name="Nat. Commun.">
        <title>Thousands of microbial genomes shed light on interconnected biogeochemical processes in an aquifer system.</title>
        <authorList>
            <person name="Anantharaman K."/>
            <person name="Brown C.T."/>
            <person name="Hug L.A."/>
            <person name="Sharon I."/>
            <person name="Castelle C.J."/>
            <person name="Probst A.J."/>
            <person name="Thomas B.C."/>
            <person name="Singh A."/>
            <person name="Wilkins M.J."/>
            <person name="Karaoz U."/>
            <person name="Brodie E.L."/>
            <person name="Williams K.H."/>
            <person name="Hubbard S.S."/>
            <person name="Banfield J.F."/>
        </authorList>
    </citation>
    <scope>NUCLEOTIDE SEQUENCE [LARGE SCALE GENOMIC DNA]</scope>
</reference>
<evidence type="ECO:0000313" key="4">
    <source>
        <dbReference type="Proteomes" id="UP000178457"/>
    </source>
</evidence>